<evidence type="ECO:0000313" key="3">
    <source>
        <dbReference type="Proteomes" id="UP001164965"/>
    </source>
</evidence>
<evidence type="ECO:0000256" key="1">
    <source>
        <dbReference type="ARBA" id="ARBA00010154"/>
    </source>
</evidence>
<dbReference type="InterPro" id="IPR000888">
    <property type="entry name" value="RmlC-like"/>
</dbReference>
<dbReference type="RefSeq" id="WP_265382029.1">
    <property type="nucleotide sequence ID" value="NZ_CP110615.1"/>
</dbReference>
<accession>A0ABY6NY20</accession>
<dbReference type="PANTHER" id="PTHR21047">
    <property type="entry name" value="DTDP-6-DEOXY-D-GLUCOSE-3,5 EPIMERASE"/>
    <property type="match status" value="1"/>
</dbReference>
<evidence type="ECO:0000313" key="2">
    <source>
        <dbReference type="EMBL" id="UZJ23921.1"/>
    </source>
</evidence>
<keyword evidence="3" id="KW-1185">Reference proteome</keyword>
<dbReference type="Proteomes" id="UP001164965">
    <property type="component" value="Chromosome"/>
</dbReference>
<sequence>MAELTIVPFTAERTEVEGLWVLTMKQVTDDRGTVREFYRESAFVAAGLPSMGPWVQVNLTATSQGAVRGLHGESMTKLVGVAAGEAFGAYVDTRAGSATFGRVVTVALTPGVQVLVPAGVCNGFQPTSEGVTQYLYAFDAEWVPGMAGTALTPLDPELGIAWPIPLDDEDRAQVSAKDAAAPRLADLR</sequence>
<dbReference type="PANTHER" id="PTHR21047:SF2">
    <property type="entry name" value="THYMIDINE DIPHOSPHO-4-KETO-RHAMNOSE 3,5-EPIMERASE"/>
    <property type="match status" value="1"/>
</dbReference>
<dbReference type="InterPro" id="IPR011051">
    <property type="entry name" value="RmlC_Cupin_sf"/>
</dbReference>
<dbReference type="Gene3D" id="2.60.120.10">
    <property type="entry name" value="Jelly Rolls"/>
    <property type="match status" value="1"/>
</dbReference>
<reference evidence="2" key="1">
    <citation type="submission" date="2022-10" db="EMBL/GenBank/DDBJ databases">
        <title>Rhodococcus sp.75.</title>
        <authorList>
            <person name="Sun M."/>
        </authorList>
    </citation>
    <scope>NUCLEOTIDE SEQUENCE</scope>
    <source>
        <strain evidence="2">75</strain>
    </source>
</reference>
<dbReference type="EMBL" id="CP110615">
    <property type="protein sequence ID" value="UZJ23921.1"/>
    <property type="molecule type" value="Genomic_DNA"/>
</dbReference>
<dbReference type="InterPro" id="IPR014710">
    <property type="entry name" value="RmlC-like_jellyroll"/>
</dbReference>
<dbReference type="SUPFAM" id="SSF51182">
    <property type="entry name" value="RmlC-like cupins"/>
    <property type="match status" value="1"/>
</dbReference>
<proteinExistence type="inferred from homology"/>
<organism evidence="2 3">
    <name type="scientific">Rhodococcus antarcticus</name>
    <dbReference type="NCBI Taxonomy" id="2987751"/>
    <lineage>
        <taxon>Bacteria</taxon>
        <taxon>Bacillati</taxon>
        <taxon>Actinomycetota</taxon>
        <taxon>Actinomycetes</taxon>
        <taxon>Mycobacteriales</taxon>
        <taxon>Nocardiaceae</taxon>
        <taxon>Rhodococcus</taxon>
    </lineage>
</organism>
<name>A0ABY6NY20_9NOCA</name>
<protein>
    <submittedName>
        <fullName evidence="2">dTDP-4-dehydrorhamnose 3,5-epimerase</fullName>
    </submittedName>
</protein>
<comment type="similarity">
    <text evidence="1">Belongs to the dTDP-4-dehydrorhamnose 3,5-epimerase family.</text>
</comment>
<dbReference type="Pfam" id="PF00908">
    <property type="entry name" value="dTDP_sugar_isom"/>
    <property type="match status" value="1"/>
</dbReference>
<gene>
    <name evidence="2" type="ORF">RHODO2019_12065</name>
</gene>